<feature type="compositionally biased region" description="Acidic residues" evidence="1">
    <location>
        <begin position="938"/>
        <end position="948"/>
    </location>
</feature>
<feature type="region of interest" description="Disordered" evidence="1">
    <location>
        <begin position="1"/>
        <end position="22"/>
    </location>
</feature>
<feature type="region of interest" description="Disordered" evidence="1">
    <location>
        <begin position="43"/>
        <end position="99"/>
    </location>
</feature>
<dbReference type="InParanoid" id="A0A165CWZ8"/>
<feature type="compositionally biased region" description="Low complexity" evidence="1">
    <location>
        <begin position="370"/>
        <end position="382"/>
    </location>
</feature>
<proteinExistence type="predicted"/>
<protein>
    <recommendedName>
        <fullName evidence="2">CxC1-like cysteine cluster associated with KDZ transposases domain-containing protein</fullName>
    </recommendedName>
</protein>
<dbReference type="AlphaFoldDB" id="A0A165CWZ8"/>
<gene>
    <name evidence="3" type="ORF">EXIGLDRAFT_843038</name>
</gene>
<dbReference type="InterPro" id="IPR040521">
    <property type="entry name" value="KDZ"/>
</dbReference>
<reference evidence="3 4" key="1">
    <citation type="journal article" date="2016" name="Mol. Biol. Evol.">
        <title>Comparative Genomics of Early-Diverging Mushroom-Forming Fungi Provides Insights into the Origins of Lignocellulose Decay Capabilities.</title>
        <authorList>
            <person name="Nagy L.G."/>
            <person name="Riley R."/>
            <person name="Tritt A."/>
            <person name="Adam C."/>
            <person name="Daum C."/>
            <person name="Floudas D."/>
            <person name="Sun H."/>
            <person name="Yadav J.S."/>
            <person name="Pangilinan J."/>
            <person name="Larsson K.H."/>
            <person name="Matsuura K."/>
            <person name="Barry K."/>
            <person name="Labutti K."/>
            <person name="Kuo R."/>
            <person name="Ohm R.A."/>
            <person name="Bhattacharya S.S."/>
            <person name="Shirouzu T."/>
            <person name="Yoshinaga Y."/>
            <person name="Martin F.M."/>
            <person name="Grigoriev I.V."/>
            <person name="Hibbett D.S."/>
        </authorList>
    </citation>
    <scope>NUCLEOTIDE SEQUENCE [LARGE SCALE GENOMIC DNA]</scope>
    <source>
        <strain evidence="3 4">HHB12029</strain>
    </source>
</reference>
<dbReference type="PANTHER" id="PTHR33096">
    <property type="entry name" value="CXC2 DOMAIN-CONTAINING PROTEIN"/>
    <property type="match status" value="1"/>
</dbReference>
<dbReference type="Pfam" id="PF18802">
    <property type="entry name" value="CxC1"/>
    <property type="match status" value="1"/>
</dbReference>
<evidence type="ECO:0000313" key="4">
    <source>
        <dbReference type="Proteomes" id="UP000077266"/>
    </source>
</evidence>
<evidence type="ECO:0000256" key="1">
    <source>
        <dbReference type="SAM" id="MobiDB-lite"/>
    </source>
</evidence>
<dbReference type="Pfam" id="PF18758">
    <property type="entry name" value="KDZ"/>
    <property type="match status" value="1"/>
</dbReference>
<dbReference type="Proteomes" id="UP000077266">
    <property type="component" value="Unassembled WGS sequence"/>
</dbReference>
<dbReference type="OrthoDB" id="3251205at2759"/>
<organism evidence="3 4">
    <name type="scientific">Exidia glandulosa HHB12029</name>
    <dbReference type="NCBI Taxonomy" id="1314781"/>
    <lineage>
        <taxon>Eukaryota</taxon>
        <taxon>Fungi</taxon>
        <taxon>Dikarya</taxon>
        <taxon>Basidiomycota</taxon>
        <taxon>Agaricomycotina</taxon>
        <taxon>Agaricomycetes</taxon>
        <taxon>Auriculariales</taxon>
        <taxon>Exidiaceae</taxon>
        <taxon>Exidia</taxon>
    </lineage>
</organism>
<keyword evidence="4" id="KW-1185">Reference proteome</keyword>
<feature type="region of interest" description="Disordered" evidence="1">
    <location>
        <begin position="359"/>
        <end position="382"/>
    </location>
</feature>
<evidence type="ECO:0000259" key="2">
    <source>
        <dbReference type="Pfam" id="PF18802"/>
    </source>
</evidence>
<sequence length="975" mass="108233">MKRGKHAVAPSKRAKVTIIGADEDGMSVVSSKVYGPLAAEARSTALRRENERSAESTGTSLNVDDPAADGGGGDSPVGRLWDSSGPPSPASSTSTASHDVSGELHDAFVEHRQPINTRQVPLATWGLRRARAVQTWSAQLQELIDAYLELKHTSTTAGAPPPTAFPQYSTDAHVLESPIRGTVQLVDLSAVYLLPRAELGAGHANVALLGLGYLGSSPTRPTIAFSVRTLLLFERLRARARTGKMNFVRAFCDILNIPYITSVRNRFADAVDALGRILRGVEERVRIQLHRDKVWRVKNGCPACSYKCDGEGALVFARQLTMDGNNSLKRFLGPGSVFEVPFESEYLLGRDYTDQFKDEVQTQRQRAGKAPDPNAPADDAAAGLEETECSSRWRNARPESEKTAQWDALDETGVFLCACRHGFIVAAVDMWQSGELAKYPLAIVYYLLEVLGDDGLLQLGYDIGCVNSGTAGRSSFGERVKALVRYVVGSFHGHAHNRPCQLGFHPRYIEGSGREDFETCERIFSVTNLIAPLIRHATPYHRHEDMDVAFATSDSEKYASIGSLLLSKFKDAKTKIAEHESAMLRIRNNPRYTDEFFHAQLADERSYLLGTNTVTAATVQEELAHEYLIILDLFEKAKSSLAALGMPIATYRAPGDADKANRKWLAAKRRVREREEQLEALEERMDVDERWTKTTPAYIDAMQYKARRAYAKVLDELERAVVSRLLELEKLNMRSTGYKLRRHIAKALNRRGATLVNILQRYNKAAKALTPPRATLTREQVLDIAFIADFSILRQDVGTQEWAQPAIRQLTTAWAETARANEELQRIRIEAVRVRTWIRDEEDNLNTHITTLSAGNTLQARLLVKELDARAQILHGVHTRILTDLDALDVTDGLKKPRKAGRRAGDPEGRQYAPRQPVRIPLPPLVVTRGPAQAGQQEEGELSDEEDDVGRHTGLNDNDAEELDAFLQAVDAIAR</sequence>
<feature type="domain" description="CxC1-like cysteine cluster associated with KDZ transposases" evidence="2">
    <location>
        <begin position="202"/>
        <end position="251"/>
    </location>
</feature>
<accession>A0A165CWZ8</accession>
<dbReference type="InterPro" id="IPR041320">
    <property type="entry name" value="CxC1"/>
</dbReference>
<name>A0A165CWZ8_EXIGL</name>
<dbReference type="PANTHER" id="PTHR33096:SF1">
    <property type="entry name" value="CXC1-LIKE CYSTEINE CLUSTER ASSOCIATED WITH KDZ TRANSPOSASES DOMAIN-CONTAINING PROTEIN"/>
    <property type="match status" value="1"/>
</dbReference>
<evidence type="ECO:0000313" key="3">
    <source>
        <dbReference type="EMBL" id="KZV83334.1"/>
    </source>
</evidence>
<feature type="region of interest" description="Disordered" evidence="1">
    <location>
        <begin position="896"/>
        <end position="962"/>
    </location>
</feature>
<dbReference type="EMBL" id="KV426277">
    <property type="protein sequence ID" value="KZV83334.1"/>
    <property type="molecule type" value="Genomic_DNA"/>
</dbReference>